<protein>
    <submittedName>
        <fullName evidence="3">Replication protein</fullName>
    </submittedName>
</protein>
<dbReference type="InterPro" id="IPR006497">
    <property type="entry name" value="Phage_lambda_VrpO_N"/>
</dbReference>
<evidence type="ECO:0000313" key="4">
    <source>
        <dbReference type="Proteomes" id="UP001224739"/>
    </source>
</evidence>
<reference evidence="3" key="1">
    <citation type="submission" date="2023-06" db="EMBL/GenBank/DDBJ databases">
        <title>Acute promotion of culturable opportunistic pathogens and persistent increase of antibiotic resistance following antibiotic exposure in mouse gut microbiota.</title>
        <authorList>
            <person name="Li L."/>
            <person name="Wang B."/>
            <person name="Sun Y."/>
            <person name="Wang M."/>
            <person name="Xu H."/>
        </authorList>
    </citation>
    <scope>NUCLEOTIDE SEQUENCE</scope>
    <source>
        <strain evidence="3">EPA10_1</strain>
    </source>
</reference>
<evidence type="ECO:0000259" key="2">
    <source>
        <dbReference type="Pfam" id="PF04492"/>
    </source>
</evidence>
<evidence type="ECO:0000313" key="3">
    <source>
        <dbReference type="EMBL" id="MDL5353544.1"/>
    </source>
</evidence>
<dbReference type="EMBL" id="JASVWL010000001">
    <property type="protein sequence ID" value="MDL5353544.1"/>
    <property type="molecule type" value="Genomic_DNA"/>
</dbReference>
<gene>
    <name evidence="3" type="ORF">QSH02_01645</name>
</gene>
<proteinExistence type="predicted"/>
<name>A0AAW7CKW7_9GAMM</name>
<evidence type="ECO:0000256" key="1">
    <source>
        <dbReference type="SAM" id="MobiDB-lite"/>
    </source>
</evidence>
<organism evidence="3 4">
    <name type="scientific">Proteus faecis</name>
    <dbReference type="NCBI Taxonomy" id="2050967"/>
    <lineage>
        <taxon>Bacteria</taxon>
        <taxon>Pseudomonadati</taxon>
        <taxon>Pseudomonadota</taxon>
        <taxon>Gammaproteobacteria</taxon>
        <taxon>Enterobacterales</taxon>
        <taxon>Morganellaceae</taxon>
        <taxon>Proteus</taxon>
    </lineage>
</organism>
<sequence>MENQKLGFIPLYRSIKNKSWAKDVYLRALWENLLLEAQSEPYTANYKGHIWHLKAGQLVTTPANLGLNLCDRNGKPTSRDTVNRMLAVFVREGMISIEGEKHKGTVITITNYSDYTQNLVNVPAHKYAHNNAHDEAIIHAPLDGIPAHNNAHESAHHEQYIFNNKLLNDRPRKKSSVPRKVKPDAAVSSEKGDKWGNAEDLKAAQWIYEKVLIVSPTTKEPNWSTWANDVRLMRQLDGHTHQDICRMFKWANRDSFWCSNVLSPAKLREKWDTLTIQSQQPNRGKRQVDPEPAQNWNTREAWENDFI</sequence>
<feature type="compositionally biased region" description="Basic residues" evidence="1">
    <location>
        <begin position="171"/>
        <end position="180"/>
    </location>
</feature>
<dbReference type="AlphaFoldDB" id="A0AAW7CKW7"/>
<feature type="region of interest" description="Disordered" evidence="1">
    <location>
        <begin position="277"/>
        <end position="307"/>
    </location>
</feature>
<feature type="domain" description="Bacteriophage lambda Replication protein O N-terminal" evidence="2">
    <location>
        <begin position="1"/>
        <end position="112"/>
    </location>
</feature>
<feature type="region of interest" description="Disordered" evidence="1">
    <location>
        <begin position="170"/>
        <end position="193"/>
    </location>
</feature>
<dbReference type="GO" id="GO:0006260">
    <property type="term" value="P:DNA replication"/>
    <property type="evidence" value="ECO:0007669"/>
    <property type="project" value="InterPro"/>
</dbReference>
<comment type="caution">
    <text evidence="3">The sequence shown here is derived from an EMBL/GenBank/DDBJ whole genome shotgun (WGS) entry which is preliminary data.</text>
</comment>
<accession>A0AAW7CKW7</accession>
<dbReference type="Pfam" id="PF04492">
    <property type="entry name" value="Phage_rep_O"/>
    <property type="match status" value="1"/>
</dbReference>
<dbReference type="Proteomes" id="UP001224739">
    <property type="component" value="Unassembled WGS sequence"/>
</dbReference>